<dbReference type="Proteomes" id="UP001163835">
    <property type="component" value="Unassembled WGS sequence"/>
</dbReference>
<evidence type="ECO:0000313" key="2">
    <source>
        <dbReference type="Proteomes" id="UP001163835"/>
    </source>
</evidence>
<evidence type="ECO:0000313" key="1">
    <source>
        <dbReference type="EMBL" id="KAJ3812861.1"/>
    </source>
</evidence>
<organism evidence="1 2">
    <name type="scientific">Lentinula aff. lateritia</name>
    <dbReference type="NCBI Taxonomy" id="2804960"/>
    <lineage>
        <taxon>Eukaryota</taxon>
        <taxon>Fungi</taxon>
        <taxon>Dikarya</taxon>
        <taxon>Basidiomycota</taxon>
        <taxon>Agaricomycotina</taxon>
        <taxon>Agaricomycetes</taxon>
        <taxon>Agaricomycetidae</taxon>
        <taxon>Agaricales</taxon>
        <taxon>Marasmiineae</taxon>
        <taxon>Omphalotaceae</taxon>
        <taxon>Lentinula</taxon>
    </lineage>
</organism>
<name>A0ACC1U6Z6_9AGAR</name>
<accession>A0ACC1U6Z6</accession>
<reference evidence="1" key="1">
    <citation type="submission" date="2022-09" db="EMBL/GenBank/DDBJ databases">
        <title>A Global Phylogenomic Analysis of the Shiitake Genus Lentinula.</title>
        <authorList>
            <consortium name="DOE Joint Genome Institute"/>
            <person name="Sierra-Patev S."/>
            <person name="Min B."/>
            <person name="Naranjo-Ortiz M."/>
            <person name="Looney B."/>
            <person name="Konkel Z."/>
            <person name="Slot J.C."/>
            <person name="Sakamoto Y."/>
            <person name="Steenwyk J.L."/>
            <person name="Rokas A."/>
            <person name="Carro J."/>
            <person name="Camarero S."/>
            <person name="Ferreira P."/>
            <person name="Molpeceres G."/>
            <person name="Ruiz-Duenas F.J."/>
            <person name="Serrano A."/>
            <person name="Henrissat B."/>
            <person name="Drula E."/>
            <person name="Hughes K.W."/>
            <person name="Mata J.L."/>
            <person name="Ishikawa N.K."/>
            <person name="Vargas-Isla R."/>
            <person name="Ushijima S."/>
            <person name="Smith C.A."/>
            <person name="Ahrendt S."/>
            <person name="Andreopoulos W."/>
            <person name="He G."/>
            <person name="Labutti K."/>
            <person name="Lipzen A."/>
            <person name="Ng V."/>
            <person name="Riley R."/>
            <person name="Sandor L."/>
            <person name="Barry K."/>
            <person name="Martinez A.T."/>
            <person name="Xiao Y."/>
            <person name="Gibbons J.G."/>
            <person name="Terashima K."/>
            <person name="Grigoriev I.V."/>
            <person name="Hibbett D.S."/>
        </authorList>
    </citation>
    <scope>NUCLEOTIDE SEQUENCE</scope>
    <source>
        <strain evidence="1">TMI1499</strain>
    </source>
</reference>
<keyword evidence="2" id="KW-1185">Reference proteome</keyword>
<dbReference type="EMBL" id="MU795010">
    <property type="protein sequence ID" value="KAJ3812861.1"/>
    <property type="molecule type" value="Genomic_DNA"/>
</dbReference>
<comment type="caution">
    <text evidence="1">The sequence shown here is derived from an EMBL/GenBank/DDBJ whole genome shotgun (WGS) entry which is preliminary data.</text>
</comment>
<proteinExistence type="predicted"/>
<sequence>MSVPMSSALDLVPLVLDEVTVHTDIEPQVYEEWSTTTTNNMPCTSLIESVCALLASDGAKSRPIIARARKPFDINNAVLELLLSDRVVFVRRLTYEASNEWTSRWLKGRCVSEVSVLRWFELVAPDLPVPRVLAVNETKELTVTTLLPGLDAVHAYPRLDALAKERSVLSYARFAVRMLQIPAPQRFGTPYDLNGPALLLGPHIGFSPEHCFDVSESTDLQSFFDSLIDSRLLRSSIYDHKSDPSSHSLLSLRLTRLREGIQPLITEVMKDPILSRFVLTHQDTRSNNFILERVSGEISGAVDWEYCGCLPAAMAAQYPEWIRPPIDESLQYRNPKDTFLHYTFELKAERERLCDLYEEYVKGLDQEFWNCLVLGTRLRDAYTWIALSNGDLDGEAMDRWVTDHLFGSTANHRCA</sequence>
<gene>
    <name evidence="1" type="ORF">F5876DRAFT_74453</name>
</gene>
<protein>
    <submittedName>
        <fullName evidence="1">Uncharacterized protein</fullName>
    </submittedName>
</protein>